<dbReference type="KEGG" id="ptkz:JDV02_004057"/>
<keyword evidence="4" id="KW-1185">Reference proteome</keyword>
<evidence type="ECO:0000313" key="4">
    <source>
        <dbReference type="Proteomes" id="UP000829364"/>
    </source>
</evidence>
<dbReference type="Pfam" id="PF01593">
    <property type="entry name" value="Amino_oxidase"/>
    <property type="match status" value="1"/>
</dbReference>
<name>A0A9Q8V913_9HYPO</name>
<dbReference type="GO" id="GO:0009063">
    <property type="term" value="P:amino acid catabolic process"/>
    <property type="evidence" value="ECO:0007669"/>
    <property type="project" value="TreeGrafter"/>
</dbReference>
<dbReference type="Gene3D" id="3.90.660.10">
    <property type="match status" value="1"/>
</dbReference>
<proteinExistence type="predicted"/>
<organism evidence="3 4">
    <name type="scientific">Purpureocillium takamizusanense</name>
    <dbReference type="NCBI Taxonomy" id="2060973"/>
    <lineage>
        <taxon>Eukaryota</taxon>
        <taxon>Fungi</taxon>
        <taxon>Dikarya</taxon>
        <taxon>Ascomycota</taxon>
        <taxon>Pezizomycotina</taxon>
        <taxon>Sordariomycetes</taxon>
        <taxon>Hypocreomycetidae</taxon>
        <taxon>Hypocreales</taxon>
        <taxon>Ophiocordycipitaceae</taxon>
        <taxon>Purpureocillium</taxon>
    </lineage>
</organism>
<evidence type="ECO:0000256" key="1">
    <source>
        <dbReference type="SAM" id="MobiDB-lite"/>
    </source>
</evidence>
<dbReference type="OrthoDB" id="7777654at2759"/>
<dbReference type="Gene3D" id="1.20.1440.240">
    <property type="match status" value="1"/>
</dbReference>
<sequence length="353" mass="39433">MEPANGIDVWGPWFQGVVALESLNLTSTAVDRAKRSKVAIVGAGMSGLMTYLILHQAGLTNVTIIEGSDRVGGRVHTQYLSGGPFDYSYQELGAMRIPMTVTLSNVTYNISEHRLVLDLIEEMNRLNNDKTNEINLIPFINTRPHEPVHGHGVKLENGFASTDTQTSASSRPNSPADVPHSASDLKDLLESTLPGDDFLARMTANIFQAHSDWIDHGLANLPGDRWSEFAFAVNHLGASIRDQNDVFEGLGSNSFWLSTYDKIVLGPNTQYKTIDGGMSRLPQSFLPLVEPITKFNRKVERIAWNQSTEKLTLKWRRRYNESFGEDEVDYAIIAAPFSVVRRWRLPGMFPHTF</sequence>
<accession>A0A9Q8V913</accession>
<dbReference type="GeneID" id="72066013"/>
<dbReference type="InterPro" id="IPR050281">
    <property type="entry name" value="Flavin_monoamine_oxidase"/>
</dbReference>
<dbReference type="PANTHER" id="PTHR10742:SF342">
    <property type="entry name" value="AMINE OXIDASE"/>
    <property type="match status" value="1"/>
</dbReference>
<protein>
    <recommendedName>
        <fullName evidence="2">Amine oxidase domain-containing protein</fullName>
    </recommendedName>
</protein>
<dbReference type="AlphaFoldDB" id="A0A9Q8V913"/>
<feature type="domain" description="Amine oxidase" evidence="2">
    <location>
        <begin position="45"/>
        <end position="342"/>
    </location>
</feature>
<evidence type="ECO:0000313" key="3">
    <source>
        <dbReference type="EMBL" id="UNI17735.1"/>
    </source>
</evidence>
<gene>
    <name evidence="3" type="ORF">JDV02_004057</name>
</gene>
<dbReference type="Proteomes" id="UP000829364">
    <property type="component" value="Chromosome 3"/>
</dbReference>
<dbReference type="PANTHER" id="PTHR10742">
    <property type="entry name" value="FLAVIN MONOAMINE OXIDASE"/>
    <property type="match status" value="1"/>
</dbReference>
<dbReference type="InterPro" id="IPR002937">
    <property type="entry name" value="Amino_oxidase"/>
</dbReference>
<dbReference type="RefSeq" id="XP_047841216.1">
    <property type="nucleotide sequence ID" value="XM_047985239.1"/>
</dbReference>
<feature type="region of interest" description="Disordered" evidence="1">
    <location>
        <begin position="161"/>
        <end position="182"/>
    </location>
</feature>
<reference evidence="3" key="1">
    <citation type="submission" date="2021-11" db="EMBL/GenBank/DDBJ databases">
        <title>Purpureocillium_takamizusanense_genome.</title>
        <authorList>
            <person name="Nguyen N.-H."/>
        </authorList>
    </citation>
    <scope>NUCLEOTIDE SEQUENCE</scope>
    <source>
        <strain evidence="3">PT3</strain>
    </source>
</reference>
<dbReference type="InterPro" id="IPR036188">
    <property type="entry name" value="FAD/NAD-bd_sf"/>
</dbReference>
<dbReference type="SUPFAM" id="SSF51905">
    <property type="entry name" value="FAD/NAD(P)-binding domain"/>
    <property type="match status" value="1"/>
</dbReference>
<feature type="compositionally biased region" description="Polar residues" evidence="1">
    <location>
        <begin position="161"/>
        <end position="173"/>
    </location>
</feature>
<dbReference type="GO" id="GO:0001716">
    <property type="term" value="F:L-amino-acid oxidase activity"/>
    <property type="evidence" value="ECO:0007669"/>
    <property type="project" value="TreeGrafter"/>
</dbReference>
<evidence type="ECO:0000259" key="2">
    <source>
        <dbReference type="Pfam" id="PF01593"/>
    </source>
</evidence>
<dbReference type="Gene3D" id="3.50.50.60">
    <property type="entry name" value="FAD/NAD(P)-binding domain"/>
    <property type="match status" value="1"/>
</dbReference>
<dbReference type="EMBL" id="CP086356">
    <property type="protein sequence ID" value="UNI17735.1"/>
    <property type="molecule type" value="Genomic_DNA"/>
</dbReference>